<sequence length="374" mass="40166">MNTVFRTYLLPGLVFQSVIIGGGYGTGREIAEFFLSHGAVGGLLGLMTTAAVWAVLLALGFEFARLTKGYDYRTFFQALLGPFWRLFEILYVLIALLVLSVLGSAAGHMVAEAFGVPTVIGSLGLLLAIGALAFFGSKAIERIMAWWSLLLYALYAIFFIYVSVTYGDAIATSLGEGARTGGWLLDGVRYAAYNLIAFAAVLFVLPQLKTRREALVSGALAGAISIVPGILVFVAMLARYLQIQEEAVPVVYLLQLLNAVWLTILFQIVLFGTFVETGVGIIHAINERIGAAMKSAGRAFSRRARLAVAVALLATAIFLAEAIGIIDLIASGYGLLSYAFIAIVVLPLLTIGVFKIVTATPSQLEDHRVSRQQN</sequence>
<feature type="transmembrane region" description="Helical" evidence="1">
    <location>
        <begin position="306"/>
        <end position="329"/>
    </location>
</feature>
<keyword evidence="1" id="KW-0812">Transmembrane</keyword>
<dbReference type="PANTHER" id="PTHR37814">
    <property type="entry name" value="CONSERVED MEMBRANE PROTEIN"/>
    <property type="match status" value="1"/>
</dbReference>
<evidence type="ECO:0000313" key="3">
    <source>
        <dbReference type="Proteomes" id="UP001143486"/>
    </source>
</evidence>
<evidence type="ECO:0008006" key="4">
    <source>
        <dbReference type="Google" id="ProtNLM"/>
    </source>
</evidence>
<proteinExistence type="predicted"/>
<feature type="transmembrane region" description="Helical" evidence="1">
    <location>
        <begin position="335"/>
        <end position="358"/>
    </location>
</feature>
<accession>A0A9W6IQB7</accession>
<dbReference type="RefSeq" id="WP_271187618.1">
    <property type="nucleotide sequence ID" value="NZ_BSFE01000009.1"/>
</dbReference>
<feature type="transmembrane region" description="Helical" evidence="1">
    <location>
        <begin position="261"/>
        <end position="285"/>
    </location>
</feature>
<dbReference type="Proteomes" id="UP001143486">
    <property type="component" value="Unassembled WGS sequence"/>
</dbReference>
<feature type="transmembrane region" description="Helical" evidence="1">
    <location>
        <begin position="39"/>
        <end position="61"/>
    </location>
</feature>
<feature type="transmembrane region" description="Helical" evidence="1">
    <location>
        <begin position="147"/>
        <end position="167"/>
    </location>
</feature>
<dbReference type="PANTHER" id="PTHR37814:SF1">
    <property type="entry name" value="MEMBRANE PROTEIN"/>
    <property type="match status" value="1"/>
</dbReference>
<dbReference type="InterPro" id="IPR038728">
    <property type="entry name" value="YkvI-like"/>
</dbReference>
<comment type="caution">
    <text evidence="2">The sequence shown here is derived from an EMBL/GenBank/DDBJ whole genome shotgun (WGS) entry which is preliminary data.</text>
</comment>
<dbReference type="EMBL" id="BSFE01000009">
    <property type="protein sequence ID" value="GLK53265.1"/>
    <property type="molecule type" value="Genomic_DNA"/>
</dbReference>
<feature type="transmembrane region" description="Helical" evidence="1">
    <location>
        <begin position="218"/>
        <end position="241"/>
    </location>
</feature>
<keyword evidence="1" id="KW-1133">Transmembrane helix</keyword>
<feature type="transmembrane region" description="Helical" evidence="1">
    <location>
        <begin position="114"/>
        <end position="135"/>
    </location>
</feature>
<feature type="transmembrane region" description="Helical" evidence="1">
    <location>
        <begin position="82"/>
        <end position="102"/>
    </location>
</feature>
<evidence type="ECO:0000313" key="2">
    <source>
        <dbReference type="EMBL" id="GLK53265.1"/>
    </source>
</evidence>
<feature type="transmembrane region" description="Helical" evidence="1">
    <location>
        <begin position="187"/>
        <end position="206"/>
    </location>
</feature>
<feature type="transmembrane region" description="Helical" evidence="1">
    <location>
        <begin position="7"/>
        <end position="27"/>
    </location>
</feature>
<evidence type="ECO:0000256" key="1">
    <source>
        <dbReference type="SAM" id="Phobius"/>
    </source>
</evidence>
<name>A0A9W6IQB7_9PROT</name>
<dbReference type="AlphaFoldDB" id="A0A9W6IQB7"/>
<organism evidence="2 3">
    <name type="scientific">Maricaulis virginensis</name>
    <dbReference type="NCBI Taxonomy" id="144022"/>
    <lineage>
        <taxon>Bacteria</taxon>
        <taxon>Pseudomonadati</taxon>
        <taxon>Pseudomonadota</taxon>
        <taxon>Alphaproteobacteria</taxon>
        <taxon>Maricaulales</taxon>
        <taxon>Maricaulaceae</taxon>
        <taxon>Maricaulis</taxon>
    </lineage>
</organism>
<reference evidence="2" key="2">
    <citation type="submission" date="2023-01" db="EMBL/GenBank/DDBJ databases">
        <authorList>
            <person name="Sun Q."/>
            <person name="Evtushenko L."/>
        </authorList>
    </citation>
    <scope>NUCLEOTIDE SEQUENCE</scope>
    <source>
        <strain evidence="2">VKM B-1513</strain>
    </source>
</reference>
<gene>
    <name evidence="2" type="ORF">GCM10017621_27730</name>
</gene>
<protein>
    <recommendedName>
        <fullName evidence="4">Membrane protein YkvI</fullName>
    </recommendedName>
</protein>
<keyword evidence="3" id="KW-1185">Reference proteome</keyword>
<keyword evidence="1" id="KW-0472">Membrane</keyword>
<reference evidence="2" key="1">
    <citation type="journal article" date="2014" name="Int. J. Syst. Evol. Microbiol.">
        <title>Complete genome sequence of Corynebacterium casei LMG S-19264T (=DSM 44701T), isolated from a smear-ripened cheese.</title>
        <authorList>
            <consortium name="US DOE Joint Genome Institute (JGI-PGF)"/>
            <person name="Walter F."/>
            <person name="Albersmeier A."/>
            <person name="Kalinowski J."/>
            <person name="Ruckert C."/>
        </authorList>
    </citation>
    <scope>NUCLEOTIDE SEQUENCE</scope>
    <source>
        <strain evidence="2">VKM B-1513</strain>
    </source>
</reference>